<dbReference type="GO" id="GO:0006624">
    <property type="term" value="P:vacuolar protein processing"/>
    <property type="evidence" value="ECO:0007669"/>
    <property type="project" value="TreeGrafter"/>
</dbReference>
<dbReference type="EMBL" id="CAJPVJ010032408">
    <property type="protein sequence ID" value="CAG2180550.1"/>
    <property type="molecule type" value="Genomic_DNA"/>
</dbReference>
<evidence type="ECO:0000256" key="1">
    <source>
        <dbReference type="ARBA" id="ARBA00009941"/>
    </source>
</evidence>
<dbReference type="PANTHER" id="PTHR12000:SF42">
    <property type="entry name" value="LEGUMAIN"/>
    <property type="match status" value="1"/>
</dbReference>
<dbReference type="Pfam" id="PF01650">
    <property type="entry name" value="Peptidase_C13"/>
    <property type="match status" value="1"/>
</dbReference>
<evidence type="ECO:0008006" key="4">
    <source>
        <dbReference type="Google" id="ProtNLM"/>
    </source>
</evidence>
<proteinExistence type="inferred from homology"/>
<organism evidence="2">
    <name type="scientific">Oppiella nova</name>
    <dbReference type="NCBI Taxonomy" id="334625"/>
    <lineage>
        <taxon>Eukaryota</taxon>
        <taxon>Metazoa</taxon>
        <taxon>Ecdysozoa</taxon>
        <taxon>Arthropoda</taxon>
        <taxon>Chelicerata</taxon>
        <taxon>Arachnida</taxon>
        <taxon>Acari</taxon>
        <taxon>Acariformes</taxon>
        <taxon>Sarcoptiformes</taxon>
        <taxon>Oribatida</taxon>
        <taxon>Brachypylina</taxon>
        <taxon>Oppioidea</taxon>
        <taxon>Oppiidae</taxon>
        <taxon>Oppiella</taxon>
    </lineage>
</organism>
<protein>
    <recommendedName>
        <fullName evidence="4">Legumain</fullName>
    </recommendedName>
</protein>
<dbReference type="Proteomes" id="UP000728032">
    <property type="component" value="Unassembled WGS sequence"/>
</dbReference>
<keyword evidence="3" id="KW-1185">Reference proteome</keyword>
<evidence type="ECO:0000313" key="3">
    <source>
        <dbReference type="Proteomes" id="UP000728032"/>
    </source>
</evidence>
<dbReference type="EMBL" id="OC947233">
    <property type="protein sequence ID" value="CAD7663413.1"/>
    <property type="molecule type" value="Genomic_DNA"/>
</dbReference>
<dbReference type="Gene3D" id="3.40.50.1460">
    <property type="match status" value="1"/>
</dbReference>
<dbReference type="GO" id="GO:0004197">
    <property type="term" value="F:cysteine-type endopeptidase activity"/>
    <property type="evidence" value="ECO:0007669"/>
    <property type="project" value="TreeGrafter"/>
</dbReference>
<dbReference type="InterPro" id="IPR001096">
    <property type="entry name" value="Peptidase_C13"/>
</dbReference>
<sequence>MYDNHKYSKLVFYLEACESGSMFNKLLPKNINIFATTASNPTESSYACYYDSKRQTYLVQQEYGDLSIGNLPLTQFQGSKNSFHQLIGGDEVTPAVFTTVDSGDVPIHVLKNRIQATTDPEDKKL</sequence>
<name>A0A7R9QZG1_9ACAR</name>
<evidence type="ECO:0000313" key="2">
    <source>
        <dbReference type="EMBL" id="CAD7663413.1"/>
    </source>
</evidence>
<dbReference type="GO" id="GO:0051603">
    <property type="term" value="P:proteolysis involved in protein catabolic process"/>
    <property type="evidence" value="ECO:0007669"/>
    <property type="project" value="TreeGrafter"/>
</dbReference>
<accession>A0A7R9QZG1</accession>
<dbReference type="OrthoDB" id="192611at2759"/>
<reference evidence="2" key="1">
    <citation type="submission" date="2020-11" db="EMBL/GenBank/DDBJ databases">
        <authorList>
            <person name="Tran Van P."/>
        </authorList>
    </citation>
    <scope>NUCLEOTIDE SEQUENCE</scope>
</reference>
<dbReference type="GO" id="GO:0005773">
    <property type="term" value="C:vacuole"/>
    <property type="evidence" value="ECO:0007669"/>
    <property type="project" value="GOC"/>
</dbReference>
<dbReference type="AlphaFoldDB" id="A0A7R9QZG1"/>
<gene>
    <name evidence="2" type="ORF">ONB1V03_LOCUS19971</name>
</gene>
<dbReference type="PANTHER" id="PTHR12000">
    <property type="entry name" value="HEMOGLOBINASE FAMILY MEMBER"/>
    <property type="match status" value="1"/>
</dbReference>
<comment type="similarity">
    <text evidence="1">Belongs to the peptidase C13 family.</text>
</comment>